<dbReference type="Gene3D" id="1.10.287.130">
    <property type="match status" value="1"/>
</dbReference>
<feature type="transmembrane region" description="Helical" evidence="9">
    <location>
        <begin position="119"/>
        <end position="139"/>
    </location>
</feature>
<dbReference type="Gene3D" id="3.30.565.10">
    <property type="entry name" value="Histidine kinase-like ATPase, C-terminal domain"/>
    <property type="match status" value="1"/>
</dbReference>
<feature type="transmembrane region" description="Helical" evidence="9">
    <location>
        <begin position="48"/>
        <end position="70"/>
    </location>
</feature>
<keyword evidence="9" id="KW-1133">Transmembrane helix</keyword>
<feature type="transmembrane region" description="Helical" evidence="9">
    <location>
        <begin position="223"/>
        <end position="244"/>
    </location>
</feature>
<name>A0ABT0SCD0_9SPHN</name>
<feature type="transmembrane region" description="Helical" evidence="9">
    <location>
        <begin position="20"/>
        <end position="42"/>
    </location>
</feature>
<keyword evidence="6" id="KW-0418">Kinase</keyword>
<evidence type="ECO:0000313" key="11">
    <source>
        <dbReference type="EMBL" id="MCL6741983.1"/>
    </source>
</evidence>
<dbReference type="PRINTS" id="PR00344">
    <property type="entry name" value="BCTRLSENSOR"/>
</dbReference>
<dbReference type="RefSeq" id="WP_249916339.1">
    <property type="nucleotide sequence ID" value="NZ_JAMGBB010000001.1"/>
</dbReference>
<keyword evidence="5" id="KW-0547">Nucleotide-binding</keyword>
<dbReference type="InterPro" id="IPR033424">
    <property type="entry name" value="MASE4"/>
</dbReference>
<dbReference type="Proteomes" id="UP001165383">
    <property type="component" value="Unassembled WGS sequence"/>
</dbReference>
<dbReference type="EC" id="2.7.13.3" evidence="2"/>
<evidence type="ECO:0000256" key="9">
    <source>
        <dbReference type="SAM" id="Phobius"/>
    </source>
</evidence>
<dbReference type="InterPro" id="IPR005467">
    <property type="entry name" value="His_kinase_dom"/>
</dbReference>
<comment type="caution">
    <text evidence="11">The sequence shown here is derived from an EMBL/GenBank/DDBJ whole genome shotgun (WGS) entry which is preliminary data.</text>
</comment>
<dbReference type="SUPFAM" id="SSF55874">
    <property type="entry name" value="ATPase domain of HSP90 chaperone/DNA topoisomerase II/histidine kinase"/>
    <property type="match status" value="1"/>
</dbReference>
<feature type="transmembrane region" description="Helical" evidence="9">
    <location>
        <begin position="79"/>
        <end position="99"/>
    </location>
</feature>
<dbReference type="PANTHER" id="PTHR43065">
    <property type="entry name" value="SENSOR HISTIDINE KINASE"/>
    <property type="match status" value="1"/>
</dbReference>
<sequence>MAQDQLGLFDKSPDQRETRFSLAVVALLIVALLVILPVRGIRLHEVQAFIPMIDGIMFVGELITATLLYAQAIVFRSRALIVLATGFVFAALLLIPHMLTFPGAFAPDGLLGAGVNTTAWIYTIRRAALPIAILAYVHFKQADASSHPGVERPSVRIMVWVWAAIAVAAAVTLIATRWHDLLPPFFVNHAERNQNYAAAYHFIVFAIYAAAAVALLRKRSSVLDLWLLVALAGWLVQALLNVVIDARFTVGWYGLFALMLFSNLIVMLALIAETSWLYSRLALSTAAQRREREARLVSMDTVTAAISHEVGQPLTAVALHASAGLNSLNKPRPDVEMAIRSFRAISESGQRTFDVIKSIRAMFAKGPNLQTEFDLNQLVRETASLMDRELAAKKITLELSLDEALAPINADRVQIQRVLVNLFANAIEALEPKRGRNRRIAIRSAQLNGHDLLLEVSDSGVGIAAESSERIFDPFFTTKATGTGLGLPLCRTIAEEHGGRLWASPSPDQGATFHLQLPIRRRHPHGPGTNVS</sequence>
<feature type="transmembrane region" description="Helical" evidence="9">
    <location>
        <begin position="159"/>
        <end position="178"/>
    </location>
</feature>
<dbReference type="InterPro" id="IPR004358">
    <property type="entry name" value="Sig_transdc_His_kin-like_C"/>
</dbReference>
<dbReference type="SMART" id="SM00387">
    <property type="entry name" value="HATPase_c"/>
    <property type="match status" value="1"/>
</dbReference>
<dbReference type="Pfam" id="PF02518">
    <property type="entry name" value="HATPase_c"/>
    <property type="match status" value="1"/>
</dbReference>
<evidence type="ECO:0000256" key="1">
    <source>
        <dbReference type="ARBA" id="ARBA00000085"/>
    </source>
</evidence>
<keyword evidence="9" id="KW-0472">Membrane</keyword>
<dbReference type="EMBL" id="JAMGBB010000001">
    <property type="protein sequence ID" value="MCL6741983.1"/>
    <property type="molecule type" value="Genomic_DNA"/>
</dbReference>
<feature type="transmembrane region" description="Helical" evidence="9">
    <location>
        <begin position="250"/>
        <end position="271"/>
    </location>
</feature>
<dbReference type="Pfam" id="PF17158">
    <property type="entry name" value="MASE4"/>
    <property type="match status" value="1"/>
</dbReference>
<keyword evidence="4" id="KW-0808">Transferase</keyword>
<evidence type="ECO:0000256" key="7">
    <source>
        <dbReference type="ARBA" id="ARBA00022840"/>
    </source>
</evidence>
<keyword evidence="12" id="KW-1185">Reference proteome</keyword>
<dbReference type="PANTHER" id="PTHR43065:SF10">
    <property type="entry name" value="PEROXIDE STRESS-ACTIVATED HISTIDINE KINASE MAK3"/>
    <property type="match status" value="1"/>
</dbReference>
<proteinExistence type="predicted"/>
<evidence type="ECO:0000256" key="6">
    <source>
        <dbReference type="ARBA" id="ARBA00022777"/>
    </source>
</evidence>
<protein>
    <recommendedName>
        <fullName evidence="2">histidine kinase</fullName>
        <ecNumber evidence="2">2.7.13.3</ecNumber>
    </recommendedName>
</protein>
<dbReference type="InterPro" id="IPR003594">
    <property type="entry name" value="HATPase_dom"/>
</dbReference>
<evidence type="ECO:0000256" key="5">
    <source>
        <dbReference type="ARBA" id="ARBA00022741"/>
    </source>
</evidence>
<dbReference type="SUPFAM" id="SSF47384">
    <property type="entry name" value="Homodimeric domain of signal transducing histidine kinase"/>
    <property type="match status" value="1"/>
</dbReference>
<evidence type="ECO:0000256" key="4">
    <source>
        <dbReference type="ARBA" id="ARBA00022679"/>
    </source>
</evidence>
<keyword evidence="3" id="KW-0597">Phosphoprotein</keyword>
<evidence type="ECO:0000256" key="8">
    <source>
        <dbReference type="ARBA" id="ARBA00023012"/>
    </source>
</evidence>
<evidence type="ECO:0000313" key="12">
    <source>
        <dbReference type="Proteomes" id="UP001165383"/>
    </source>
</evidence>
<evidence type="ECO:0000256" key="2">
    <source>
        <dbReference type="ARBA" id="ARBA00012438"/>
    </source>
</evidence>
<comment type="catalytic activity">
    <reaction evidence="1">
        <text>ATP + protein L-histidine = ADP + protein N-phospho-L-histidine.</text>
        <dbReference type="EC" id="2.7.13.3"/>
    </reaction>
</comment>
<keyword evidence="7" id="KW-0067">ATP-binding</keyword>
<dbReference type="PROSITE" id="PS50109">
    <property type="entry name" value="HIS_KIN"/>
    <property type="match status" value="1"/>
</dbReference>
<dbReference type="InterPro" id="IPR036890">
    <property type="entry name" value="HATPase_C_sf"/>
</dbReference>
<feature type="domain" description="Histidine kinase" evidence="10">
    <location>
        <begin position="305"/>
        <end position="521"/>
    </location>
</feature>
<keyword evidence="8" id="KW-0902">Two-component regulatory system</keyword>
<feature type="transmembrane region" description="Helical" evidence="9">
    <location>
        <begin position="198"/>
        <end position="216"/>
    </location>
</feature>
<accession>A0ABT0SCD0</accession>
<reference evidence="11" key="1">
    <citation type="submission" date="2022-05" db="EMBL/GenBank/DDBJ databases">
        <authorList>
            <person name="Jo J.-H."/>
            <person name="Im W.-T."/>
        </authorList>
    </citation>
    <scope>NUCLEOTIDE SEQUENCE</scope>
    <source>
        <strain evidence="11">RB56-2</strain>
    </source>
</reference>
<dbReference type="InterPro" id="IPR036097">
    <property type="entry name" value="HisK_dim/P_sf"/>
</dbReference>
<organism evidence="11 12">
    <name type="scientific">Sphingomonas brevis</name>
    <dbReference type="NCBI Taxonomy" id="2908206"/>
    <lineage>
        <taxon>Bacteria</taxon>
        <taxon>Pseudomonadati</taxon>
        <taxon>Pseudomonadota</taxon>
        <taxon>Alphaproteobacteria</taxon>
        <taxon>Sphingomonadales</taxon>
        <taxon>Sphingomonadaceae</taxon>
        <taxon>Sphingomonas</taxon>
    </lineage>
</organism>
<evidence type="ECO:0000256" key="3">
    <source>
        <dbReference type="ARBA" id="ARBA00022553"/>
    </source>
</evidence>
<evidence type="ECO:0000259" key="10">
    <source>
        <dbReference type="PROSITE" id="PS50109"/>
    </source>
</evidence>
<keyword evidence="9" id="KW-0812">Transmembrane</keyword>
<gene>
    <name evidence="11" type="ORF">LZ518_12670</name>
</gene>